<gene>
    <name evidence="2" type="ORF">G3N56_20140</name>
</gene>
<evidence type="ECO:0000256" key="1">
    <source>
        <dbReference type="SAM" id="Phobius"/>
    </source>
</evidence>
<feature type="transmembrane region" description="Helical" evidence="1">
    <location>
        <begin position="49"/>
        <end position="67"/>
    </location>
</feature>
<keyword evidence="1" id="KW-0812">Transmembrane</keyword>
<dbReference type="EMBL" id="JAAGRQ010000237">
    <property type="protein sequence ID" value="NDY59053.1"/>
    <property type="molecule type" value="Genomic_DNA"/>
</dbReference>
<dbReference type="AlphaFoldDB" id="A0A7K3NTD0"/>
<comment type="caution">
    <text evidence="2">The sequence shown here is derived from an EMBL/GenBank/DDBJ whole genome shotgun (WGS) entry which is preliminary data.</text>
</comment>
<sequence>VSTISLTTGLVMHGAFGIQQLGLSALAVVPALLGMWLGQVIRQRISARVFRACFLGFLLLLGLELVLRPLF</sequence>
<protein>
    <submittedName>
        <fullName evidence="2">TSUP family transporter</fullName>
    </submittedName>
</protein>
<reference evidence="2 3" key="1">
    <citation type="submission" date="2020-02" db="EMBL/GenBank/DDBJ databases">
        <title>Comparative genomics of sulfur disproportionating microorganisms.</title>
        <authorList>
            <person name="Ward L.M."/>
            <person name="Bertran E."/>
            <person name="Johnston D.T."/>
        </authorList>
    </citation>
    <scope>NUCLEOTIDE SEQUENCE [LARGE SCALE GENOMIC DNA]</scope>
    <source>
        <strain evidence="2 3">DSM 3696</strain>
    </source>
</reference>
<feature type="transmembrane region" description="Helical" evidence="1">
    <location>
        <begin position="16"/>
        <end position="37"/>
    </location>
</feature>
<organism evidence="2 3">
    <name type="scientific">Desulfolutivibrio sulfodismutans</name>
    <dbReference type="NCBI Taxonomy" id="63561"/>
    <lineage>
        <taxon>Bacteria</taxon>
        <taxon>Pseudomonadati</taxon>
        <taxon>Thermodesulfobacteriota</taxon>
        <taxon>Desulfovibrionia</taxon>
        <taxon>Desulfovibrionales</taxon>
        <taxon>Desulfovibrionaceae</taxon>
        <taxon>Desulfolutivibrio</taxon>
    </lineage>
</organism>
<evidence type="ECO:0000313" key="2">
    <source>
        <dbReference type="EMBL" id="NDY59053.1"/>
    </source>
</evidence>
<dbReference type="Proteomes" id="UP000469724">
    <property type="component" value="Unassembled WGS sequence"/>
</dbReference>
<proteinExistence type="predicted"/>
<keyword evidence="3" id="KW-1185">Reference proteome</keyword>
<keyword evidence="1" id="KW-1133">Transmembrane helix</keyword>
<evidence type="ECO:0000313" key="3">
    <source>
        <dbReference type="Proteomes" id="UP000469724"/>
    </source>
</evidence>
<feature type="non-terminal residue" evidence="2">
    <location>
        <position position="1"/>
    </location>
</feature>
<accession>A0A7K3NTD0</accession>
<name>A0A7K3NTD0_9BACT</name>
<keyword evidence="1" id="KW-0472">Membrane</keyword>